<organism evidence="3 4">
    <name type="scientific">Tetranychus urticae</name>
    <name type="common">Two-spotted spider mite</name>
    <dbReference type="NCBI Taxonomy" id="32264"/>
    <lineage>
        <taxon>Eukaryota</taxon>
        <taxon>Metazoa</taxon>
        <taxon>Ecdysozoa</taxon>
        <taxon>Arthropoda</taxon>
        <taxon>Chelicerata</taxon>
        <taxon>Arachnida</taxon>
        <taxon>Acari</taxon>
        <taxon>Acariformes</taxon>
        <taxon>Trombidiformes</taxon>
        <taxon>Prostigmata</taxon>
        <taxon>Eleutherengona</taxon>
        <taxon>Raphignathae</taxon>
        <taxon>Tetranychoidea</taxon>
        <taxon>Tetranychidae</taxon>
        <taxon>Tetranychus</taxon>
    </lineage>
</organism>
<dbReference type="PANTHER" id="PTHR43157:SF31">
    <property type="entry name" value="PHOSPHATIDYLINOSITOL-GLYCAN BIOSYNTHESIS CLASS F PROTEIN"/>
    <property type="match status" value="1"/>
</dbReference>
<keyword evidence="4" id="KW-1185">Reference proteome</keyword>
<accession>T1KBH7</accession>
<proteinExistence type="predicted"/>
<dbReference type="PRINTS" id="PR00081">
    <property type="entry name" value="GDHRDH"/>
</dbReference>
<keyword evidence="1" id="KW-0560">Oxidoreductase</keyword>
<reference evidence="4" key="1">
    <citation type="submission" date="2011-08" db="EMBL/GenBank/DDBJ databases">
        <authorList>
            <person name="Rombauts S."/>
        </authorList>
    </citation>
    <scope>NUCLEOTIDE SEQUENCE</scope>
    <source>
        <strain evidence="4">London</strain>
    </source>
</reference>
<dbReference type="eggNOG" id="KOG1208">
    <property type="taxonomic scope" value="Eukaryota"/>
</dbReference>
<evidence type="ECO:0000313" key="3">
    <source>
        <dbReference type="EnsemblMetazoa" id="tetur08g04130.1"/>
    </source>
</evidence>
<dbReference type="EnsemblMetazoa" id="tetur08g04130.1">
    <property type="protein sequence ID" value="tetur08g04130.1"/>
    <property type="gene ID" value="tetur08g04130"/>
</dbReference>
<reference evidence="3" key="2">
    <citation type="submission" date="2015-06" db="UniProtKB">
        <authorList>
            <consortium name="EnsemblMetazoa"/>
        </authorList>
    </citation>
    <scope>IDENTIFICATION</scope>
</reference>
<dbReference type="STRING" id="32264.T1KBH7"/>
<dbReference type="InterPro" id="IPR002347">
    <property type="entry name" value="SDR_fam"/>
</dbReference>
<evidence type="ECO:0000256" key="1">
    <source>
        <dbReference type="ARBA" id="ARBA00023002"/>
    </source>
</evidence>
<evidence type="ECO:0000256" key="2">
    <source>
        <dbReference type="SAM" id="Phobius"/>
    </source>
</evidence>
<dbReference type="AlphaFoldDB" id="T1KBH7"/>
<dbReference type="KEGG" id="tut:107362529"/>
<dbReference type="Proteomes" id="UP000015104">
    <property type="component" value="Unassembled WGS sequence"/>
</dbReference>
<dbReference type="Gene3D" id="3.40.50.720">
    <property type="entry name" value="NAD(P)-binding Rossmann-like Domain"/>
    <property type="match status" value="1"/>
</dbReference>
<name>T1KBH7_TETUR</name>
<dbReference type="GO" id="GO:0016491">
    <property type="term" value="F:oxidoreductase activity"/>
    <property type="evidence" value="ECO:0007669"/>
    <property type="project" value="UniProtKB-KW"/>
</dbReference>
<dbReference type="SUPFAM" id="SSF51735">
    <property type="entry name" value="NAD(P)-binding Rossmann-fold domains"/>
    <property type="match status" value="1"/>
</dbReference>
<dbReference type="EMBL" id="CAEY01001951">
    <property type="status" value="NOT_ANNOTATED_CDS"/>
    <property type="molecule type" value="Genomic_DNA"/>
</dbReference>
<gene>
    <name evidence="3" type="primary">107362529</name>
</gene>
<protein>
    <submittedName>
        <fullName evidence="3">Uncharacterized protein</fullName>
    </submittedName>
</protein>
<evidence type="ECO:0000313" key="4">
    <source>
        <dbReference type="Proteomes" id="UP000015104"/>
    </source>
</evidence>
<feature type="transmembrane region" description="Helical" evidence="2">
    <location>
        <begin position="6"/>
        <end position="26"/>
    </location>
</feature>
<keyword evidence="2" id="KW-0472">Membrane</keyword>
<dbReference type="OrthoDB" id="191139at2759"/>
<dbReference type="OMA" id="LEMGTNC"/>
<dbReference type="Pfam" id="PF00106">
    <property type="entry name" value="adh_short"/>
    <property type="match status" value="1"/>
</dbReference>
<keyword evidence="2" id="KW-0812">Transmembrane</keyword>
<sequence length="334" mass="37200">MANDILVSVGKMSAGIASAIIILRIMNLKSWRYFQEYNRLQGKTFVITGANCGIGKELTRQIVTSGGNVVMLCRDTQKGKIAMKEILQKPTPTMGTVTLRRMDLNSFASVENSAKEIIESVPRIDCLINNAGVMMAPFSMTEDGFESHMQSNHLGHALLTHLLLPKIASFGSPQNPTRVVFVSSTLYKRGNIIEDHFKSGAVTPENFDQKFAYSNSKLASLLFARELSNEVKRRGLPVIINSASPGMVYTNLGRHFNMSWYQKLFLLPFFAVFVRAPVEGARIILYAAASEKSLHSNGAFIQSYEEKPIEPKFDSEMCKKVYQLTMDAINKSHS</sequence>
<dbReference type="HOGENOM" id="CLU_010194_44_5_1"/>
<dbReference type="InterPro" id="IPR036291">
    <property type="entry name" value="NAD(P)-bd_dom_sf"/>
</dbReference>
<keyword evidence="2" id="KW-1133">Transmembrane helix</keyword>
<dbReference type="PANTHER" id="PTHR43157">
    <property type="entry name" value="PHOSPHATIDYLINOSITOL-GLYCAN BIOSYNTHESIS CLASS F PROTEIN-RELATED"/>
    <property type="match status" value="1"/>
</dbReference>